<comment type="caution">
    <text evidence="1">The sequence shown here is derived from an EMBL/GenBank/DDBJ whole genome shotgun (WGS) entry which is preliminary data.</text>
</comment>
<dbReference type="RefSeq" id="WP_261618109.1">
    <property type="nucleotide sequence ID" value="NZ_JALIDZ010000013.1"/>
</dbReference>
<keyword evidence="2" id="KW-1185">Reference proteome</keyword>
<accession>A0AAW5R2S7</accession>
<evidence type="ECO:0000313" key="2">
    <source>
        <dbReference type="Proteomes" id="UP001320898"/>
    </source>
</evidence>
<evidence type="ECO:0000313" key="1">
    <source>
        <dbReference type="EMBL" id="MCT8974522.1"/>
    </source>
</evidence>
<dbReference type="AlphaFoldDB" id="A0AAW5R2S7"/>
<proteinExistence type="predicted"/>
<reference evidence="1 2" key="1">
    <citation type="submission" date="2022-04" db="EMBL/GenBank/DDBJ databases">
        <authorList>
            <person name="Ye Y.-Q."/>
            <person name="Du Z.-J."/>
        </authorList>
    </citation>
    <scope>NUCLEOTIDE SEQUENCE [LARGE SCALE GENOMIC DNA]</scope>
    <source>
        <strain evidence="1 2">A6E488</strain>
    </source>
</reference>
<dbReference type="EMBL" id="JALIDZ010000013">
    <property type="protein sequence ID" value="MCT8974522.1"/>
    <property type="molecule type" value="Genomic_DNA"/>
</dbReference>
<sequence length="116" mass="12369">MSALATPVCQRFSVGPGVIGGEPVAIGGKFYLANQTTQSKRFNNGARMNRQAVQQGAASAKSYATSLFSINASAGQELVNLAMRQAVTRIEADIQARNRELLKAAEDFNAMTDIFA</sequence>
<name>A0AAW5R2S7_9HYPH</name>
<protein>
    <submittedName>
        <fullName evidence="1">Uncharacterized protein</fullName>
    </submittedName>
</protein>
<organism evidence="1 2">
    <name type="scientific">Microbaculum marinisediminis</name>
    <dbReference type="NCBI Taxonomy" id="2931392"/>
    <lineage>
        <taxon>Bacteria</taxon>
        <taxon>Pseudomonadati</taxon>
        <taxon>Pseudomonadota</taxon>
        <taxon>Alphaproteobacteria</taxon>
        <taxon>Hyphomicrobiales</taxon>
        <taxon>Tepidamorphaceae</taxon>
        <taxon>Microbaculum</taxon>
    </lineage>
</organism>
<gene>
    <name evidence="1" type="ORF">MUB46_21865</name>
</gene>
<dbReference type="Proteomes" id="UP001320898">
    <property type="component" value="Unassembled WGS sequence"/>
</dbReference>